<evidence type="ECO:0000256" key="1">
    <source>
        <dbReference type="SAM" id="Phobius"/>
    </source>
</evidence>
<feature type="transmembrane region" description="Helical" evidence="1">
    <location>
        <begin position="253"/>
        <end position="279"/>
    </location>
</feature>
<organism evidence="2 3">
    <name type="scientific">Wujia chipingensis</name>
    <dbReference type="NCBI Taxonomy" id="2763670"/>
    <lineage>
        <taxon>Bacteria</taxon>
        <taxon>Bacillati</taxon>
        <taxon>Bacillota</taxon>
        <taxon>Clostridia</taxon>
        <taxon>Lachnospirales</taxon>
        <taxon>Lachnospiraceae</taxon>
        <taxon>Wujia</taxon>
    </lineage>
</organism>
<evidence type="ECO:0000313" key="3">
    <source>
        <dbReference type="Proteomes" id="UP000515819"/>
    </source>
</evidence>
<keyword evidence="3" id="KW-1185">Reference proteome</keyword>
<keyword evidence="1" id="KW-1133">Transmembrane helix</keyword>
<feature type="transmembrane region" description="Helical" evidence="1">
    <location>
        <begin position="124"/>
        <end position="145"/>
    </location>
</feature>
<feature type="transmembrane region" description="Helical" evidence="1">
    <location>
        <begin position="215"/>
        <end position="233"/>
    </location>
</feature>
<protein>
    <recommendedName>
        <fullName evidence="4">ABC-2 family transporter protein</fullName>
    </recommendedName>
</protein>
<evidence type="ECO:0000313" key="2">
    <source>
        <dbReference type="EMBL" id="QNL98874.1"/>
    </source>
</evidence>
<dbReference type="Proteomes" id="UP000515819">
    <property type="component" value="Chromosome"/>
</dbReference>
<feature type="transmembrane region" description="Helical" evidence="1">
    <location>
        <begin position="183"/>
        <end position="203"/>
    </location>
</feature>
<gene>
    <name evidence="2" type="ORF">H9Q76_08950</name>
</gene>
<dbReference type="AlphaFoldDB" id="A0A7G9FJZ3"/>
<dbReference type="KEGG" id="wcp:H9Q76_08950"/>
<evidence type="ECO:0008006" key="4">
    <source>
        <dbReference type="Google" id="ProtNLM"/>
    </source>
</evidence>
<reference evidence="2 3" key="1">
    <citation type="submission" date="2020-08" db="EMBL/GenBank/DDBJ databases">
        <authorList>
            <person name="Liu C."/>
            <person name="Sun Q."/>
        </authorList>
    </citation>
    <scope>NUCLEOTIDE SEQUENCE [LARGE SCALE GENOMIC DNA]</scope>
    <source>
        <strain evidence="2 3">NSJ-4</strain>
    </source>
</reference>
<feature type="transmembrane region" description="Helical" evidence="1">
    <location>
        <begin position="85"/>
        <end position="103"/>
    </location>
</feature>
<dbReference type="EMBL" id="CP060632">
    <property type="protein sequence ID" value="QNL98874.1"/>
    <property type="molecule type" value="Genomic_DNA"/>
</dbReference>
<sequence length="287" mass="32428">MKEVITTEMKKAFRSKGFLVAALSGVLLAVIQTIWAYQNIYQVNMKERNHILGLPVTDEHYGSWFQTYIMQGWIGCEYYSSFNQFLFLALPLFAVLPYSISLFSEWKSGYAMQMLVRRGRKQYIISKAAAIFISGGCAAALPLLVSLLLSACYLPAIGIDPISMQNVVGNSMMWSALFFEKPVLYAISYTGIVFLYGGIYAEIPLLCVGWMENRFGTLIFPMLLHCMLFYGVYNLFPEFAAYNPAMFVNPSQLVFGITFRGIVSVTVAILAVEGLLLWLSNRRRDFL</sequence>
<keyword evidence="1" id="KW-0812">Transmembrane</keyword>
<dbReference type="RefSeq" id="WP_249320976.1">
    <property type="nucleotide sequence ID" value="NZ_CP060632.1"/>
</dbReference>
<keyword evidence="1" id="KW-0472">Membrane</keyword>
<proteinExistence type="predicted"/>
<accession>A0A7G9FJZ3</accession>
<name>A0A7G9FJZ3_9FIRM</name>